<name>A0ABQ3Z779_9ACTN</name>
<evidence type="ECO:0000256" key="1">
    <source>
        <dbReference type="SAM" id="MobiDB-lite"/>
    </source>
</evidence>
<proteinExistence type="predicted"/>
<feature type="region of interest" description="Disordered" evidence="1">
    <location>
        <begin position="26"/>
        <end position="58"/>
    </location>
</feature>
<evidence type="ECO:0000313" key="2">
    <source>
        <dbReference type="EMBL" id="GIE05685.1"/>
    </source>
</evidence>
<keyword evidence="3" id="KW-1185">Reference proteome</keyword>
<evidence type="ECO:0000313" key="3">
    <source>
        <dbReference type="Proteomes" id="UP000637628"/>
    </source>
</evidence>
<dbReference type="Proteomes" id="UP000637628">
    <property type="component" value="Unassembled WGS sequence"/>
</dbReference>
<comment type="caution">
    <text evidence="2">The sequence shown here is derived from an EMBL/GenBank/DDBJ whole genome shotgun (WGS) entry which is preliminary data.</text>
</comment>
<accession>A0ABQ3Z779</accession>
<sequence>MTDSTAADKLRQELADIDAEIAELRRLGGDAEARRSQDGPESQGVIEPEELATDLTGIAENEAVIDTLTQRRETIAEKLEALS</sequence>
<gene>
    <name evidence="2" type="ORF">Adu01nite_70350</name>
</gene>
<protein>
    <submittedName>
        <fullName evidence="2">Uncharacterized protein</fullName>
    </submittedName>
</protein>
<reference evidence="2 3" key="1">
    <citation type="submission" date="2021-01" db="EMBL/GenBank/DDBJ databases">
        <title>Whole genome shotgun sequence of Actinoplanes durhamensis NBRC 14914.</title>
        <authorList>
            <person name="Komaki H."/>
            <person name="Tamura T."/>
        </authorList>
    </citation>
    <scope>NUCLEOTIDE SEQUENCE [LARGE SCALE GENOMIC DNA]</scope>
    <source>
        <strain evidence="2 3">NBRC 14914</strain>
    </source>
</reference>
<dbReference type="RefSeq" id="WP_203733563.1">
    <property type="nucleotide sequence ID" value="NZ_BAAATX010000009.1"/>
</dbReference>
<feature type="compositionally biased region" description="Basic and acidic residues" evidence="1">
    <location>
        <begin position="26"/>
        <end position="38"/>
    </location>
</feature>
<organism evidence="2 3">
    <name type="scientific">Paractinoplanes durhamensis</name>
    <dbReference type="NCBI Taxonomy" id="113563"/>
    <lineage>
        <taxon>Bacteria</taxon>
        <taxon>Bacillati</taxon>
        <taxon>Actinomycetota</taxon>
        <taxon>Actinomycetes</taxon>
        <taxon>Micromonosporales</taxon>
        <taxon>Micromonosporaceae</taxon>
        <taxon>Paractinoplanes</taxon>
    </lineage>
</organism>
<dbReference type="EMBL" id="BOML01000057">
    <property type="protein sequence ID" value="GIE05685.1"/>
    <property type="molecule type" value="Genomic_DNA"/>
</dbReference>